<dbReference type="AlphaFoldDB" id="A0A210Q1T3"/>
<reference evidence="11 12" key="1">
    <citation type="journal article" date="2017" name="Nat. Ecol. Evol.">
        <title>Scallop genome provides insights into evolution of bilaterian karyotype and development.</title>
        <authorList>
            <person name="Wang S."/>
            <person name="Zhang J."/>
            <person name="Jiao W."/>
            <person name="Li J."/>
            <person name="Xun X."/>
            <person name="Sun Y."/>
            <person name="Guo X."/>
            <person name="Huan P."/>
            <person name="Dong B."/>
            <person name="Zhang L."/>
            <person name="Hu X."/>
            <person name="Sun X."/>
            <person name="Wang J."/>
            <person name="Zhao C."/>
            <person name="Wang Y."/>
            <person name="Wang D."/>
            <person name="Huang X."/>
            <person name="Wang R."/>
            <person name="Lv J."/>
            <person name="Li Y."/>
            <person name="Zhang Z."/>
            <person name="Liu B."/>
            <person name="Lu W."/>
            <person name="Hui Y."/>
            <person name="Liang J."/>
            <person name="Zhou Z."/>
            <person name="Hou R."/>
            <person name="Li X."/>
            <person name="Liu Y."/>
            <person name="Li H."/>
            <person name="Ning X."/>
            <person name="Lin Y."/>
            <person name="Zhao L."/>
            <person name="Xing Q."/>
            <person name="Dou J."/>
            <person name="Li Y."/>
            <person name="Mao J."/>
            <person name="Guo H."/>
            <person name="Dou H."/>
            <person name="Li T."/>
            <person name="Mu C."/>
            <person name="Jiang W."/>
            <person name="Fu Q."/>
            <person name="Fu X."/>
            <person name="Miao Y."/>
            <person name="Liu J."/>
            <person name="Yu Q."/>
            <person name="Li R."/>
            <person name="Liao H."/>
            <person name="Li X."/>
            <person name="Kong Y."/>
            <person name="Jiang Z."/>
            <person name="Chourrout D."/>
            <person name="Li R."/>
            <person name="Bao Z."/>
        </authorList>
    </citation>
    <scope>NUCLEOTIDE SEQUENCE [LARGE SCALE GENOMIC DNA]</scope>
    <source>
        <strain evidence="11 12">PY_sf001</strain>
    </source>
</reference>
<accession>A0A210Q1T3</accession>
<feature type="chain" id="PRO_5013369820" evidence="9">
    <location>
        <begin position="20"/>
        <end position="262"/>
    </location>
</feature>
<dbReference type="EMBL" id="NEDP02005239">
    <property type="protein sequence ID" value="OWF42704.1"/>
    <property type="molecule type" value="Genomic_DNA"/>
</dbReference>
<dbReference type="SMART" id="SM00020">
    <property type="entry name" value="Tryp_SPc"/>
    <property type="match status" value="1"/>
</dbReference>
<dbReference type="GO" id="GO:0006508">
    <property type="term" value="P:proteolysis"/>
    <property type="evidence" value="ECO:0007669"/>
    <property type="project" value="UniProtKB-KW"/>
</dbReference>
<dbReference type="InterPro" id="IPR009003">
    <property type="entry name" value="Peptidase_S1_PA"/>
</dbReference>
<evidence type="ECO:0000256" key="2">
    <source>
        <dbReference type="ARBA" id="ARBA00022525"/>
    </source>
</evidence>
<evidence type="ECO:0000259" key="10">
    <source>
        <dbReference type="PROSITE" id="PS50240"/>
    </source>
</evidence>
<dbReference type="InterPro" id="IPR018114">
    <property type="entry name" value="TRYPSIN_HIS"/>
</dbReference>
<sequence length="262" mass="28370">MTMTKQLVCLLSLATVVCARFTLDEQISRIIGGQETEANAWPWQASLQYRDSHICGGSLIAPDVVLTAAHCVDFGVSSDFSIVMGKDELEVNSGKEQRIQVSEIIMHGSYDGSAGGYPNDIAILRLANDAELNDNVELVPMTSKGDDFVGNNDCWLTGWGKTSASSSVAPKLMEVNIDVITNSDCSRLWRRVSGASIFNTHICLFEKNKGSCNGDSGGPLVCRVDGQFVLAGVTSWGSSSCSGYPSVYTRVSEYRNWISNNM</sequence>
<keyword evidence="2" id="KW-0964">Secreted</keyword>
<dbReference type="PROSITE" id="PS00135">
    <property type="entry name" value="TRYPSIN_SER"/>
    <property type="match status" value="1"/>
</dbReference>
<evidence type="ECO:0000256" key="6">
    <source>
        <dbReference type="ARBA" id="ARBA00022825"/>
    </source>
</evidence>
<evidence type="ECO:0000313" key="12">
    <source>
        <dbReference type="Proteomes" id="UP000242188"/>
    </source>
</evidence>
<keyword evidence="12" id="KW-1185">Reference proteome</keyword>
<protein>
    <submittedName>
        <fullName evidence="11">Elastase-1</fullName>
    </submittedName>
</protein>
<dbReference type="GO" id="GO:0004252">
    <property type="term" value="F:serine-type endopeptidase activity"/>
    <property type="evidence" value="ECO:0007669"/>
    <property type="project" value="InterPro"/>
</dbReference>
<keyword evidence="7" id="KW-1015">Disulfide bond</keyword>
<feature type="signal peptide" evidence="9">
    <location>
        <begin position="1"/>
        <end position="19"/>
    </location>
</feature>
<evidence type="ECO:0000256" key="9">
    <source>
        <dbReference type="SAM" id="SignalP"/>
    </source>
</evidence>
<evidence type="ECO:0000256" key="4">
    <source>
        <dbReference type="ARBA" id="ARBA00022729"/>
    </source>
</evidence>
<dbReference type="PROSITE" id="PS00134">
    <property type="entry name" value="TRYPSIN_HIS"/>
    <property type="match status" value="1"/>
</dbReference>
<dbReference type="STRING" id="6573.A0A210Q1T3"/>
<gene>
    <name evidence="11" type="ORF">KP79_PYT15783</name>
</gene>
<dbReference type="PANTHER" id="PTHR24264">
    <property type="entry name" value="TRYPSIN-RELATED"/>
    <property type="match status" value="1"/>
</dbReference>
<evidence type="ECO:0000313" key="11">
    <source>
        <dbReference type="EMBL" id="OWF42704.1"/>
    </source>
</evidence>
<dbReference type="InterPro" id="IPR033116">
    <property type="entry name" value="TRYPSIN_SER"/>
</dbReference>
<dbReference type="SUPFAM" id="SSF50494">
    <property type="entry name" value="Trypsin-like serine proteases"/>
    <property type="match status" value="1"/>
</dbReference>
<dbReference type="PROSITE" id="PS50240">
    <property type="entry name" value="TRYPSIN_DOM"/>
    <property type="match status" value="1"/>
</dbReference>
<dbReference type="PANTHER" id="PTHR24264:SF65">
    <property type="entry name" value="SRCR DOMAIN-CONTAINING PROTEIN"/>
    <property type="match status" value="1"/>
</dbReference>
<keyword evidence="3 8" id="KW-0645">Protease</keyword>
<feature type="domain" description="Peptidase S1" evidence="10">
    <location>
        <begin position="30"/>
        <end position="262"/>
    </location>
</feature>
<dbReference type="Pfam" id="PF00089">
    <property type="entry name" value="Trypsin"/>
    <property type="match status" value="1"/>
</dbReference>
<dbReference type="Gene3D" id="2.40.10.10">
    <property type="entry name" value="Trypsin-like serine proteases"/>
    <property type="match status" value="1"/>
</dbReference>
<evidence type="ECO:0000256" key="5">
    <source>
        <dbReference type="ARBA" id="ARBA00022801"/>
    </source>
</evidence>
<dbReference type="CDD" id="cd00190">
    <property type="entry name" value="Tryp_SPc"/>
    <property type="match status" value="1"/>
</dbReference>
<dbReference type="InterPro" id="IPR001314">
    <property type="entry name" value="Peptidase_S1A"/>
</dbReference>
<keyword evidence="4 9" id="KW-0732">Signal</keyword>
<evidence type="ECO:0000256" key="1">
    <source>
        <dbReference type="ARBA" id="ARBA00004613"/>
    </source>
</evidence>
<name>A0A210Q1T3_MIZYE</name>
<comment type="caution">
    <text evidence="11">The sequence shown here is derived from an EMBL/GenBank/DDBJ whole genome shotgun (WGS) entry which is preliminary data.</text>
</comment>
<dbReference type="InterPro" id="IPR043504">
    <property type="entry name" value="Peptidase_S1_PA_chymotrypsin"/>
</dbReference>
<evidence type="ECO:0000256" key="8">
    <source>
        <dbReference type="RuleBase" id="RU363034"/>
    </source>
</evidence>
<dbReference type="InterPro" id="IPR050127">
    <property type="entry name" value="Serine_Proteases_S1"/>
</dbReference>
<comment type="subcellular location">
    <subcellularLocation>
        <location evidence="1">Secreted</location>
    </subcellularLocation>
</comment>
<keyword evidence="5 8" id="KW-0378">Hydrolase</keyword>
<dbReference type="InterPro" id="IPR001254">
    <property type="entry name" value="Trypsin_dom"/>
</dbReference>
<proteinExistence type="predicted"/>
<dbReference type="PRINTS" id="PR00722">
    <property type="entry name" value="CHYMOTRYPSIN"/>
</dbReference>
<dbReference type="GO" id="GO:0005615">
    <property type="term" value="C:extracellular space"/>
    <property type="evidence" value="ECO:0007669"/>
    <property type="project" value="TreeGrafter"/>
</dbReference>
<keyword evidence="6 8" id="KW-0720">Serine protease</keyword>
<dbReference type="FunFam" id="2.40.10.10:FF:000120">
    <property type="entry name" value="Putative serine protease"/>
    <property type="match status" value="1"/>
</dbReference>
<dbReference type="OrthoDB" id="6267810at2759"/>
<evidence type="ECO:0000256" key="3">
    <source>
        <dbReference type="ARBA" id="ARBA00022670"/>
    </source>
</evidence>
<dbReference type="Proteomes" id="UP000242188">
    <property type="component" value="Unassembled WGS sequence"/>
</dbReference>
<organism evidence="11 12">
    <name type="scientific">Mizuhopecten yessoensis</name>
    <name type="common">Japanese scallop</name>
    <name type="synonym">Patinopecten yessoensis</name>
    <dbReference type="NCBI Taxonomy" id="6573"/>
    <lineage>
        <taxon>Eukaryota</taxon>
        <taxon>Metazoa</taxon>
        <taxon>Spiralia</taxon>
        <taxon>Lophotrochozoa</taxon>
        <taxon>Mollusca</taxon>
        <taxon>Bivalvia</taxon>
        <taxon>Autobranchia</taxon>
        <taxon>Pteriomorphia</taxon>
        <taxon>Pectinida</taxon>
        <taxon>Pectinoidea</taxon>
        <taxon>Pectinidae</taxon>
        <taxon>Mizuhopecten</taxon>
    </lineage>
</organism>
<evidence type="ECO:0000256" key="7">
    <source>
        <dbReference type="ARBA" id="ARBA00023157"/>
    </source>
</evidence>